<dbReference type="SUPFAM" id="SSF46689">
    <property type="entry name" value="Homeodomain-like"/>
    <property type="match status" value="2"/>
</dbReference>
<evidence type="ECO:0000313" key="5">
    <source>
        <dbReference type="EMBL" id="RIX53672.1"/>
    </source>
</evidence>
<dbReference type="Gene3D" id="3.20.80.10">
    <property type="entry name" value="Regulatory factor, effector binding domain"/>
    <property type="match status" value="1"/>
</dbReference>
<evidence type="ECO:0000256" key="1">
    <source>
        <dbReference type="ARBA" id="ARBA00023015"/>
    </source>
</evidence>
<name>A0A3A1V2T8_9BACL</name>
<dbReference type="InterPro" id="IPR018062">
    <property type="entry name" value="HTH_AraC-typ_CS"/>
</dbReference>
<dbReference type="SMART" id="SM00342">
    <property type="entry name" value="HTH_ARAC"/>
    <property type="match status" value="1"/>
</dbReference>
<dbReference type="InterPro" id="IPR018060">
    <property type="entry name" value="HTH_AraC"/>
</dbReference>
<dbReference type="InterPro" id="IPR050908">
    <property type="entry name" value="SmbC-like"/>
</dbReference>
<dbReference type="InterPro" id="IPR029442">
    <property type="entry name" value="GyrI-like"/>
</dbReference>
<dbReference type="Pfam" id="PF06445">
    <property type="entry name" value="GyrI-like"/>
    <property type="match status" value="1"/>
</dbReference>
<dbReference type="InterPro" id="IPR020449">
    <property type="entry name" value="Tscrpt_reg_AraC-type_HTH"/>
</dbReference>
<dbReference type="OrthoDB" id="5337216at2"/>
<evidence type="ECO:0000259" key="4">
    <source>
        <dbReference type="PROSITE" id="PS01124"/>
    </source>
</evidence>
<dbReference type="InterPro" id="IPR009057">
    <property type="entry name" value="Homeodomain-like_sf"/>
</dbReference>
<dbReference type="Pfam" id="PF12833">
    <property type="entry name" value="HTH_18"/>
    <property type="match status" value="1"/>
</dbReference>
<dbReference type="InterPro" id="IPR010499">
    <property type="entry name" value="AraC_E-bd"/>
</dbReference>
<dbReference type="SUPFAM" id="SSF55136">
    <property type="entry name" value="Probable bacterial effector-binding domain"/>
    <property type="match status" value="1"/>
</dbReference>
<protein>
    <submittedName>
        <fullName evidence="5">AraC family transcriptional regulator</fullName>
    </submittedName>
</protein>
<dbReference type="RefSeq" id="WP_119599374.1">
    <property type="nucleotide sequence ID" value="NZ_QXQA01000004.1"/>
</dbReference>
<dbReference type="PANTHER" id="PTHR40055">
    <property type="entry name" value="TRANSCRIPTIONAL REGULATOR YGIV-RELATED"/>
    <property type="match status" value="1"/>
</dbReference>
<evidence type="ECO:0000256" key="2">
    <source>
        <dbReference type="ARBA" id="ARBA00023125"/>
    </source>
</evidence>
<dbReference type="PANTHER" id="PTHR40055:SF1">
    <property type="entry name" value="TRANSCRIPTIONAL REGULATOR YGIV-RELATED"/>
    <property type="match status" value="1"/>
</dbReference>
<dbReference type="Proteomes" id="UP000266482">
    <property type="component" value="Unassembled WGS sequence"/>
</dbReference>
<evidence type="ECO:0000256" key="3">
    <source>
        <dbReference type="ARBA" id="ARBA00023163"/>
    </source>
</evidence>
<dbReference type="EMBL" id="QXQA01000004">
    <property type="protein sequence ID" value="RIX53672.1"/>
    <property type="molecule type" value="Genomic_DNA"/>
</dbReference>
<sequence length="303" mass="34917">MNNYNERINKVIQFMEQNLSSKISLDELADVAHFSKYHFSRVFTSIVGSTPSSYLSSKRLQKSIHYLTDTDKTVLEIALLCGFESASNFNLAFKKHFNKTPSEVRRGVREDSNISLYQSNNREDAVRPPRYDEGGSHHFLRRIWNMNVTIKELPSFEVAFFRHVGSYLETYHAWEKLGEWASQNGLFPPEQSFIGISLDDPSVTEEYACRYDACVTIPDGFQKDVHPHVQFQSLPGGLYGMYQFYDTVDKFGILYQSLFGQWLPNSGYDPDDRHCLEFSMNNPAEDPEGKAKIDLYVPIKKRA</sequence>
<gene>
    <name evidence="5" type="ORF">D3P08_09625</name>
</gene>
<reference evidence="5 6" key="1">
    <citation type="submission" date="2018-09" db="EMBL/GenBank/DDBJ databases">
        <title>Paenibacillus aracenensis nov. sp. isolated from a cave in southern Spain.</title>
        <authorList>
            <person name="Jurado V."/>
            <person name="Gutierrez-Patricio S."/>
            <person name="Gonzalez-Pimentel J.L."/>
            <person name="Miller A.Z."/>
            <person name="Laiz L."/>
            <person name="Saiz-Jimenez C."/>
        </authorList>
    </citation>
    <scope>NUCLEOTIDE SEQUENCE [LARGE SCALE GENOMIC DNA]</scope>
    <source>
        <strain evidence="5 6">DSM 22867</strain>
    </source>
</reference>
<dbReference type="SMART" id="SM00871">
    <property type="entry name" value="AraC_E_bind"/>
    <property type="match status" value="1"/>
</dbReference>
<keyword evidence="3" id="KW-0804">Transcription</keyword>
<organism evidence="5 6">
    <name type="scientific">Paenibacillus nanensis</name>
    <dbReference type="NCBI Taxonomy" id="393251"/>
    <lineage>
        <taxon>Bacteria</taxon>
        <taxon>Bacillati</taxon>
        <taxon>Bacillota</taxon>
        <taxon>Bacilli</taxon>
        <taxon>Bacillales</taxon>
        <taxon>Paenibacillaceae</taxon>
        <taxon>Paenibacillus</taxon>
    </lineage>
</organism>
<dbReference type="InterPro" id="IPR011256">
    <property type="entry name" value="Reg_factor_effector_dom_sf"/>
</dbReference>
<feature type="domain" description="HTH araC/xylS-type" evidence="4">
    <location>
        <begin position="9"/>
        <end position="107"/>
    </location>
</feature>
<keyword evidence="1" id="KW-0805">Transcription regulation</keyword>
<dbReference type="Gene3D" id="1.10.10.60">
    <property type="entry name" value="Homeodomain-like"/>
    <property type="match status" value="2"/>
</dbReference>
<comment type="caution">
    <text evidence="5">The sequence shown here is derived from an EMBL/GenBank/DDBJ whole genome shotgun (WGS) entry which is preliminary data.</text>
</comment>
<keyword evidence="2" id="KW-0238">DNA-binding</keyword>
<dbReference type="PROSITE" id="PS01124">
    <property type="entry name" value="HTH_ARAC_FAMILY_2"/>
    <property type="match status" value="1"/>
</dbReference>
<keyword evidence="6" id="KW-1185">Reference proteome</keyword>
<dbReference type="AlphaFoldDB" id="A0A3A1V2T8"/>
<dbReference type="PROSITE" id="PS00041">
    <property type="entry name" value="HTH_ARAC_FAMILY_1"/>
    <property type="match status" value="1"/>
</dbReference>
<dbReference type="PRINTS" id="PR00032">
    <property type="entry name" value="HTHARAC"/>
</dbReference>
<dbReference type="GO" id="GO:0043565">
    <property type="term" value="F:sequence-specific DNA binding"/>
    <property type="evidence" value="ECO:0007669"/>
    <property type="project" value="InterPro"/>
</dbReference>
<accession>A0A3A1V2T8</accession>
<proteinExistence type="predicted"/>
<evidence type="ECO:0000313" key="6">
    <source>
        <dbReference type="Proteomes" id="UP000266482"/>
    </source>
</evidence>
<dbReference type="GO" id="GO:0003700">
    <property type="term" value="F:DNA-binding transcription factor activity"/>
    <property type="evidence" value="ECO:0007669"/>
    <property type="project" value="InterPro"/>
</dbReference>